<name>A0A1E3PQN5_9ASCO</name>
<accession>A0A1E3PQN5</accession>
<organism evidence="1 2">
    <name type="scientific">Nadsonia fulvescens var. elongata DSM 6958</name>
    <dbReference type="NCBI Taxonomy" id="857566"/>
    <lineage>
        <taxon>Eukaryota</taxon>
        <taxon>Fungi</taxon>
        <taxon>Dikarya</taxon>
        <taxon>Ascomycota</taxon>
        <taxon>Saccharomycotina</taxon>
        <taxon>Dipodascomycetes</taxon>
        <taxon>Dipodascales</taxon>
        <taxon>Dipodascales incertae sedis</taxon>
        <taxon>Nadsonia</taxon>
    </lineage>
</organism>
<dbReference type="PANTHER" id="PTHR28048">
    <property type="entry name" value="ACR195WP"/>
    <property type="match status" value="1"/>
</dbReference>
<dbReference type="OrthoDB" id="4083608at2759"/>
<keyword evidence="2" id="KW-1185">Reference proteome</keyword>
<dbReference type="InterPro" id="IPR053092">
    <property type="entry name" value="Mitochondrial_unc_protein"/>
</dbReference>
<evidence type="ECO:0000313" key="2">
    <source>
        <dbReference type="Proteomes" id="UP000095009"/>
    </source>
</evidence>
<dbReference type="AlphaFoldDB" id="A0A1E3PQN5"/>
<sequence>MAPTSNILSVFSPHESRDIPDSENCLPCQIMSAAVLTMGGLYCASGAVLNPKANDIKSNVKVDTSPAWRSTVRLGGVALIGAGIWRAGDGFLWNKREDKELE</sequence>
<evidence type="ECO:0000313" key="1">
    <source>
        <dbReference type="EMBL" id="ODQ67746.1"/>
    </source>
</evidence>
<dbReference type="PANTHER" id="PTHR28048:SF1">
    <property type="entry name" value="ACR195WP"/>
    <property type="match status" value="1"/>
</dbReference>
<proteinExistence type="predicted"/>
<reference evidence="1 2" key="1">
    <citation type="journal article" date="2016" name="Proc. Natl. Acad. Sci. U.S.A.">
        <title>Comparative genomics of biotechnologically important yeasts.</title>
        <authorList>
            <person name="Riley R."/>
            <person name="Haridas S."/>
            <person name="Wolfe K.H."/>
            <person name="Lopes M.R."/>
            <person name="Hittinger C.T."/>
            <person name="Goeker M."/>
            <person name="Salamov A.A."/>
            <person name="Wisecaver J.H."/>
            <person name="Long T.M."/>
            <person name="Calvey C.H."/>
            <person name="Aerts A.L."/>
            <person name="Barry K.W."/>
            <person name="Choi C."/>
            <person name="Clum A."/>
            <person name="Coughlan A.Y."/>
            <person name="Deshpande S."/>
            <person name="Douglass A.P."/>
            <person name="Hanson S.J."/>
            <person name="Klenk H.-P."/>
            <person name="LaButti K.M."/>
            <person name="Lapidus A."/>
            <person name="Lindquist E.A."/>
            <person name="Lipzen A.M."/>
            <person name="Meier-Kolthoff J.P."/>
            <person name="Ohm R.A."/>
            <person name="Otillar R.P."/>
            <person name="Pangilinan J.L."/>
            <person name="Peng Y."/>
            <person name="Rokas A."/>
            <person name="Rosa C.A."/>
            <person name="Scheuner C."/>
            <person name="Sibirny A.A."/>
            <person name="Slot J.C."/>
            <person name="Stielow J.B."/>
            <person name="Sun H."/>
            <person name="Kurtzman C.P."/>
            <person name="Blackwell M."/>
            <person name="Grigoriev I.V."/>
            <person name="Jeffries T.W."/>
        </authorList>
    </citation>
    <scope>NUCLEOTIDE SEQUENCE [LARGE SCALE GENOMIC DNA]</scope>
    <source>
        <strain evidence="1 2">DSM 6958</strain>
    </source>
</reference>
<dbReference type="Proteomes" id="UP000095009">
    <property type="component" value="Unassembled WGS sequence"/>
</dbReference>
<protein>
    <recommendedName>
        <fullName evidence="3">DUF4536 domain-containing protein</fullName>
    </recommendedName>
</protein>
<evidence type="ECO:0008006" key="3">
    <source>
        <dbReference type="Google" id="ProtNLM"/>
    </source>
</evidence>
<gene>
    <name evidence="1" type="ORF">NADFUDRAFT_39167</name>
</gene>
<dbReference type="EMBL" id="KV454406">
    <property type="protein sequence ID" value="ODQ67746.1"/>
    <property type="molecule type" value="Genomic_DNA"/>
</dbReference>